<comment type="caution">
    <text evidence="5">The sequence shown here is derived from an EMBL/GenBank/DDBJ whole genome shotgun (WGS) entry which is preliminary data.</text>
</comment>
<protein>
    <submittedName>
        <fullName evidence="5">Putative glycosyltransferase</fullName>
    </submittedName>
</protein>
<proteinExistence type="inferred from homology"/>
<evidence type="ECO:0000256" key="1">
    <source>
        <dbReference type="ARBA" id="ARBA00006739"/>
    </source>
</evidence>
<sequence length="179" mass="21105">MDADDICHPSRFEKQVAFLDSHPEISVVGSWIAEFQDTLDNIVSYRKLPADPDELFSFAKRRCPLNHPTVMFRKDDVLAVGNYDPYANQQDYQLWARLLVNGYKFANIQESLLFMRISSALFKRRGGINYGKIEFAVQRDFLRIGFINRVEFVRNVSLRMFVRLMPNSLRKLFYKRLLR</sequence>
<dbReference type="PANTHER" id="PTHR43685:SF5">
    <property type="entry name" value="GLYCOSYLTRANSFERASE EPSE-RELATED"/>
    <property type="match status" value="1"/>
</dbReference>
<dbReference type="Gene3D" id="3.90.550.10">
    <property type="entry name" value="Spore Coat Polysaccharide Biosynthesis Protein SpsA, Chain A"/>
    <property type="match status" value="1"/>
</dbReference>
<reference evidence="5 6" key="1">
    <citation type="submission" date="2013-02" db="EMBL/GenBank/DDBJ databases">
        <title>A novel strain isolated from Lonar lake, Maharashtra, India.</title>
        <authorList>
            <person name="Singh A."/>
        </authorList>
    </citation>
    <scope>NUCLEOTIDE SEQUENCE [LARGE SCALE GENOMIC DNA]</scope>
    <source>
        <strain evidence="5 6">AK24</strain>
    </source>
</reference>
<organism evidence="5 6">
    <name type="scientific">Lunatimonas lonarensis</name>
    <dbReference type="NCBI Taxonomy" id="1232681"/>
    <lineage>
        <taxon>Bacteria</taxon>
        <taxon>Pseudomonadati</taxon>
        <taxon>Bacteroidota</taxon>
        <taxon>Cytophagia</taxon>
        <taxon>Cytophagales</taxon>
        <taxon>Cyclobacteriaceae</taxon>
    </lineage>
</organism>
<keyword evidence="6" id="KW-1185">Reference proteome</keyword>
<dbReference type="InterPro" id="IPR050834">
    <property type="entry name" value="Glycosyltransf_2"/>
</dbReference>
<dbReference type="EMBL" id="AQHR01000054">
    <property type="protein sequence ID" value="EON77497.1"/>
    <property type="molecule type" value="Genomic_DNA"/>
</dbReference>
<dbReference type="PANTHER" id="PTHR43685">
    <property type="entry name" value="GLYCOSYLTRANSFERASE"/>
    <property type="match status" value="1"/>
</dbReference>
<dbReference type="InterPro" id="IPR029044">
    <property type="entry name" value="Nucleotide-diphossugar_trans"/>
</dbReference>
<evidence type="ECO:0000256" key="3">
    <source>
        <dbReference type="ARBA" id="ARBA00022679"/>
    </source>
</evidence>
<feature type="domain" description="Glycosyltransferase 2-like" evidence="4">
    <location>
        <begin position="1"/>
        <end position="47"/>
    </location>
</feature>
<evidence type="ECO:0000313" key="5">
    <source>
        <dbReference type="EMBL" id="EON77497.1"/>
    </source>
</evidence>
<keyword evidence="3 5" id="KW-0808">Transferase</keyword>
<name>R7ZTT9_9BACT</name>
<dbReference type="InterPro" id="IPR001173">
    <property type="entry name" value="Glyco_trans_2-like"/>
</dbReference>
<comment type="similarity">
    <text evidence="1">Belongs to the glycosyltransferase 2 family.</text>
</comment>
<accession>R7ZTT9</accession>
<dbReference type="AlphaFoldDB" id="R7ZTT9"/>
<evidence type="ECO:0000256" key="2">
    <source>
        <dbReference type="ARBA" id="ARBA00022676"/>
    </source>
</evidence>
<dbReference type="STRING" id="1232681.ADIS_2027"/>
<evidence type="ECO:0000259" key="4">
    <source>
        <dbReference type="Pfam" id="PF00535"/>
    </source>
</evidence>
<keyword evidence="2" id="KW-0328">Glycosyltransferase</keyword>
<dbReference type="Pfam" id="PF00535">
    <property type="entry name" value="Glycos_transf_2"/>
    <property type="match status" value="1"/>
</dbReference>
<evidence type="ECO:0000313" key="6">
    <source>
        <dbReference type="Proteomes" id="UP000013909"/>
    </source>
</evidence>
<dbReference type="SUPFAM" id="SSF53448">
    <property type="entry name" value="Nucleotide-diphospho-sugar transferases"/>
    <property type="match status" value="1"/>
</dbReference>
<gene>
    <name evidence="5" type="ORF">ADIS_2027</name>
</gene>
<dbReference type="GO" id="GO:0016757">
    <property type="term" value="F:glycosyltransferase activity"/>
    <property type="evidence" value="ECO:0007669"/>
    <property type="project" value="UniProtKB-KW"/>
</dbReference>
<dbReference type="Proteomes" id="UP000013909">
    <property type="component" value="Unassembled WGS sequence"/>
</dbReference>